<proteinExistence type="predicted"/>
<dbReference type="EMBL" id="JAPDDP010000120">
    <property type="protein sequence ID" value="MDA0185533.1"/>
    <property type="molecule type" value="Genomic_DNA"/>
</dbReference>
<accession>A0A9X3NFC6</accession>
<dbReference type="AlphaFoldDB" id="A0A9X3NFC6"/>
<name>A0A9X3NFC6_9ACTN</name>
<evidence type="ECO:0000313" key="1">
    <source>
        <dbReference type="EMBL" id="MDA0185533.1"/>
    </source>
</evidence>
<keyword evidence="2" id="KW-1185">Reference proteome</keyword>
<dbReference type="RefSeq" id="WP_270030039.1">
    <property type="nucleotide sequence ID" value="NZ_JAPDDP010000120.1"/>
</dbReference>
<reference evidence="1" key="1">
    <citation type="submission" date="2022-10" db="EMBL/GenBank/DDBJ databases">
        <title>The WGS of Solirubrobacter phytolaccae KCTC 29190.</title>
        <authorList>
            <person name="Jiang Z."/>
        </authorList>
    </citation>
    <scope>NUCLEOTIDE SEQUENCE</scope>
    <source>
        <strain evidence="1">KCTC 29190</strain>
    </source>
</reference>
<comment type="caution">
    <text evidence="1">The sequence shown here is derived from an EMBL/GenBank/DDBJ whole genome shotgun (WGS) entry which is preliminary data.</text>
</comment>
<evidence type="ECO:0000313" key="2">
    <source>
        <dbReference type="Proteomes" id="UP001147653"/>
    </source>
</evidence>
<gene>
    <name evidence="1" type="ORF">OJ997_34830</name>
</gene>
<dbReference type="Proteomes" id="UP001147653">
    <property type="component" value="Unassembled WGS sequence"/>
</dbReference>
<protein>
    <submittedName>
        <fullName evidence="1">Uncharacterized protein</fullName>
    </submittedName>
</protein>
<sequence length="131" mass="14063">MAAPSLIFFPPSELLTPVRDFAAEAELERVRAAATIARDRIAEISGVRVLGPEVKSDTSTVRLAIDLRDTGKDAWKVACEMADRGFKLDTASNRVIVVRLSADDVKQAAHHRLASALQIALWATPAAAAAE</sequence>
<organism evidence="1 2">
    <name type="scientific">Solirubrobacter phytolaccae</name>
    <dbReference type="NCBI Taxonomy" id="1404360"/>
    <lineage>
        <taxon>Bacteria</taxon>
        <taxon>Bacillati</taxon>
        <taxon>Actinomycetota</taxon>
        <taxon>Thermoleophilia</taxon>
        <taxon>Solirubrobacterales</taxon>
        <taxon>Solirubrobacteraceae</taxon>
        <taxon>Solirubrobacter</taxon>
    </lineage>
</organism>